<evidence type="ECO:0000259" key="3">
    <source>
        <dbReference type="PROSITE" id="PS50835"/>
    </source>
</evidence>
<dbReference type="InterPro" id="IPR003599">
    <property type="entry name" value="Ig_sub"/>
</dbReference>
<comment type="caution">
    <text evidence="4">The sequence shown here is derived from an EMBL/GenBank/DDBJ whole genome shotgun (WGS) entry which is preliminary data.</text>
</comment>
<dbReference type="PANTHER" id="PTHR45080:SF8">
    <property type="entry name" value="IG-LIKE DOMAIN-CONTAINING PROTEIN"/>
    <property type="match status" value="1"/>
</dbReference>
<dbReference type="InterPro" id="IPR007110">
    <property type="entry name" value="Ig-like_dom"/>
</dbReference>
<dbReference type="EMBL" id="LUCH01000568">
    <property type="protein sequence ID" value="KAF5404823.1"/>
    <property type="molecule type" value="Genomic_DNA"/>
</dbReference>
<sequence length="247" mass="27689">MGQDDYRPGLWRANISCLARNPLGFAKLTLPFELHNNKFARNKTTFILCCLLVAPMVTTNRFVYSRLGRSIRVSCDVISNPPPDKVFWYRTQSNTSDSESVKSPTGQRAKISSAIRYWSSPVLEINSIVNEDAGVYVCVAENKLQPSGEKAFVQRAESATTLFVYCPGLPLPNFRWKWRPRSCTDPMSLREKTVFRGLVRVRNEAELIVPAVGLHDDGVYFCEVYNGIGDAMSNPTNVTIIGKSPDD</sequence>
<dbReference type="GO" id="GO:0008046">
    <property type="term" value="F:axon guidance receptor activity"/>
    <property type="evidence" value="ECO:0007669"/>
    <property type="project" value="TreeGrafter"/>
</dbReference>
<proteinExistence type="predicted"/>
<feature type="domain" description="Ig-like" evidence="3">
    <location>
        <begin position="170"/>
        <end position="239"/>
    </location>
</feature>
<dbReference type="CDD" id="cd00096">
    <property type="entry name" value="Ig"/>
    <property type="match status" value="1"/>
</dbReference>
<gene>
    <name evidence="4" type="ORF">PHET_01766</name>
</gene>
<dbReference type="SMART" id="SM00409">
    <property type="entry name" value="IG"/>
    <property type="match status" value="2"/>
</dbReference>
<dbReference type="SMART" id="SM00408">
    <property type="entry name" value="IGc2"/>
    <property type="match status" value="2"/>
</dbReference>
<protein>
    <recommendedName>
        <fullName evidence="3">Ig-like domain-containing protein</fullName>
    </recommendedName>
</protein>
<evidence type="ECO:0000256" key="1">
    <source>
        <dbReference type="ARBA" id="ARBA00022729"/>
    </source>
</evidence>
<feature type="domain" description="Ig-like" evidence="3">
    <location>
        <begin position="55"/>
        <end position="154"/>
    </location>
</feature>
<evidence type="ECO:0000256" key="2">
    <source>
        <dbReference type="ARBA" id="ARBA00023157"/>
    </source>
</evidence>
<keyword evidence="2" id="KW-1015">Disulfide bond</keyword>
<reference evidence="4" key="1">
    <citation type="submission" date="2019-05" db="EMBL/GenBank/DDBJ databases">
        <title>Annotation for the trematode Paragonimus heterotremus.</title>
        <authorList>
            <person name="Choi Y.-J."/>
        </authorList>
    </citation>
    <scope>NUCLEOTIDE SEQUENCE</scope>
    <source>
        <strain evidence="4">LC</strain>
    </source>
</reference>
<evidence type="ECO:0000313" key="4">
    <source>
        <dbReference type="EMBL" id="KAF5404823.1"/>
    </source>
</evidence>
<dbReference type="Gene3D" id="2.60.40.10">
    <property type="entry name" value="Immunoglobulins"/>
    <property type="match status" value="2"/>
</dbReference>
<dbReference type="OrthoDB" id="6272054at2759"/>
<dbReference type="InterPro" id="IPR003598">
    <property type="entry name" value="Ig_sub2"/>
</dbReference>
<organism evidence="4 5">
    <name type="scientific">Paragonimus heterotremus</name>
    <dbReference type="NCBI Taxonomy" id="100268"/>
    <lineage>
        <taxon>Eukaryota</taxon>
        <taxon>Metazoa</taxon>
        <taxon>Spiralia</taxon>
        <taxon>Lophotrochozoa</taxon>
        <taxon>Platyhelminthes</taxon>
        <taxon>Trematoda</taxon>
        <taxon>Digenea</taxon>
        <taxon>Plagiorchiida</taxon>
        <taxon>Troglotremata</taxon>
        <taxon>Troglotrematidae</taxon>
        <taxon>Paragonimus</taxon>
    </lineage>
</organism>
<dbReference type="SUPFAM" id="SSF48726">
    <property type="entry name" value="Immunoglobulin"/>
    <property type="match status" value="2"/>
</dbReference>
<dbReference type="InterPro" id="IPR013783">
    <property type="entry name" value="Ig-like_fold"/>
</dbReference>
<evidence type="ECO:0000313" key="5">
    <source>
        <dbReference type="Proteomes" id="UP000748531"/>
    </source>
</evidence>
<keyword evidence="5" id="KW-1185">Reference proteome</keyword>
<dbReference type="InterPro" id="IPR050958">
    <property type="entry name" value="Cell_Adh-Cytoskel_Orgn"/>
</dbReference>
<dbReference type="InterPro" id="IPR036179">
    <property type="entry name" value="Ig-like_dom_sf"/>
</dbReference>
<dbReference type="Proteomes" id="UP000748531">
    <property type="component" value="Unassembled WGS sequence"/>
</dbReference>
<dbReference type="Pfam" id="PF13927">
    <property type="entry name" value="Ig_3"/>
    <property type="match status" value="1"/>
</dbReference>
<accession>A0A8J4SRQ2</accession>
<dbReference type="GO" id="GO:0007156">
    <property type="term" value="P:homophilic cell adhesion via plasma membrane adhesion molecules"/>
    <property type="evidence" value="ECO:0007669"/>
    <property type="project" value="TreeGrafter"/>
</dbReference>
<name>A0A8J4SRQ2_9TREM</name>
<dbReference type="PROSITE" id="PS50835">
    <property type="entry name" value="IG_LIKE"/>
    <property type="match status" value="2"/>
</dbReference>
<dbReference type="GO" id="GO:0050808">
    <property type="term" value="P:synapse organization"/>
    <property type="evidence" value="ECO:0007669"/>
    <property type="project" value="TreeGrafter"/>
</dbReference>
<dbReference type="GO" id="GO:0005886">
    <property type="term" value="C:plasma membrane"/>
    <property type="evidence" value="ECO:0007669"/>
    <property type="project" value="TreeGrafter"/>
</dbReference>
<dbReference type="PANTHER" id="PTHR45080">
    <property type="entry name" value="CONTACTIN 5"/>
    <property type="match status" value="1"/>
</dbReference>
<dbReference type="AlphaFoldDB" id="A0A8J4SRQ2"/>
<dbReference type="GO" id="GO:0043025">
    <property type="term" value="C:neuronal cell body"/>
    <property type="evidence" value="ECO:0007669"/>
    <property type="project" value="TreeGrafter"/>
</dbReference>
<dbReference type="GO" id="GO:0030424">
    <property type="term" value="C:axon"/>
    <property type="evidence" value="ECO:0007669"/>
    <property type="project" value="TreeGrafter"/>
</dbReference>
<keyword evidence="1" id="KW-0732">Signal</keyword>